<organism evidence="4 5">
    <name type="scientific">Gomphillus americanus</name>
    <dbReference type="NCBI Taxonomy" id="1940652"/>
    <lineage>
        <taxon>Eukaryota</taxon>
        <taxon>Fungi</taxon>
        <taxon>Dikarya</taxon>
        <taxon>Ascomycota</taxon>
        <taxon>Pezizomycotina</taxon>
        <taxon>Lecanoromycetes</taxon>
        <taxon>OSLEUM clade</taxon>
        <taxon>Ostropomycetidae</taxon>
        <taxon>Ostropales</taxon>
        <taxon>Graphidaceae</taxon>
        <taxon>Gomphilloideae</taxon>
        <taxon>Gomphillus</taxon>
    </lineage>
</organism>
<keyword evidence="1" id="KW-0175">Coiled coil</keyword>
<feature type="region of interest" description="Disordered" evidence="2">
    <location>
        <begin position="1432"/>
        <end position="1520"/>
    </location>
</feature>
<evidence type="ECO:0000313" key="4">
    <source>
        <dbReference type="EMBL" id="CAF9925951.1"/>
    </source>
</evidence>
<dbReference type="InterPro" id="IPR011989">
    <property type="entry name" value="ARM-like"/>
</dbReference>
<dbReference type="PANTHER" id="PTHR11199">
    <property type="entry name" value="STROMAL ANTIGEN"/>
    <property type="match status" value="1"/>
</dbReference>
<dbReference type="Gene3D" id="3.30.200.20">
    <property type="entry name" value="Phosphorylase Kinase, domain 1"/>
    <property type="match status" value="1"/>
</dbReference>
<feature type="domain" description="SCD" evidence="3">
    <location>
        <begin position="719"/>
        <end position="805"/>
    </location>
</feature>
<dbReference type="Proteomes" id="UP000664169">
    <property type="component" value="Unassembled WGS sequence"/>
</dbReference>
<dbReference type="GO" id="GO:0007062">
    <property type="term" value="P:sister chromatid cohesion"/>
    <property type="evidence" value="ECO:0007669"/>
    <property type="project" value="UniProtKB-ARBA"/>
</dbReference>
<dbReference type="EMBL" id="CAJPDQ010000024">
    <property type="protein sequence ID" value="CAF9925951.1"/>
    <property type="molecule type" value="Genomic_DNA"/>
</dbReference>
<dbReference type="InterPro" id="IPR056396">
    <property type="entry name" value="HEAT_SCC3-SA"/>
</dbReference>
<dbReference type="InterPro" id="IPR016024">
    <property type="entry name" value="ARM-type_fold"/>
</dbReference>
<keyword evidence="5" id="KW-1185">Reference proteome</keyword>
<dbReference type="InterPro" id="IPR039662">
    <property type="entry name" value="Cohesin_Scc3/SA"/>
</dbReference>
<evidence type="ECO:0000259" key="3">
    <source>
        <dbReference type="PROSITE" id="PS51425"/>
    </source>
</evidence>
<dbReference type="GO" id="GO:0005634">
    <property type="term" value="C:nucleus"/>
    <property type="evidence" value="ECO:0007669"/>
    <property type="project" value="TreeGrafter"/>
</dbReference>
<dbReference type="Pfam" id="PF01636">
    <property type="entry name" value="APH"/>
    <property type="match status" value="1"/>
</dbReference>
<protein>
    <recommendedName>
        <fullName evidence="3">SCD domain-containing protein</fullName>
    </recommendedName>
</protein>
<dbReference type="InterPro" id="IPR020839">
    <property type="entry name" value="SCD"/>
</dbReference>
<dbReference type="Pfam" id="PF21581">
    <property type="entry name" value="SCD"/>
    <property type="match status" value="1"/>
</dbReference>
<dbReference type="Gene3D" id="3.90.1200.10">
    <property type="match status" value="1"/>
</dbReference>
<feature type="region of interest" description="Disordered" evidence="2">
    <location>
        <begin position="1327"/>
        <end position="1368"/>
    </location>
</feature>
<dbReference type="PROSITE" id="PS51425">
    <property type="entry name" value="SCD"/>
    <property type="match status" value="1"/>
</dbReference>
<dbReference type="SUPFAM" id="SSF56112">
    <property type="entry name" value="Protein kinase-like (PK-like)"/>
    <property type="match status" value="1"/>
</dbReference>
<dbReference type="Gene3D" id="1.25.10.10">
    <property type="entry name" value="Leucine-rich Repeat Variant"/>
    <property type="match status" value="1"/>
</dbReference>
<name>A0A8H3FJU2_9LECA</name>
<feature type="compositionally biased region" description="Low complexity" evidence="2">
    <location>
        <begin position="380"/>
        <end position="390"/>
    </location>
</feature>
<comment type="caution">
    <text evidence="4">The sequence shown here is derived from an EMBL/GenBank/DDBJ whole genome shotgun (WGS) entry which is preliminary data.</text>
</comment>
<feature type="compositionally biased region" description="Acidic residues" evidence="2">
    <location>
        <begin position="1464"/>
        <end position="1482"/>
    </location>
</feature>
<evidence type="ECO:0000256" key="1">
    <source>
        <dbReference type="SAM" id="Coils"/>
    </source>
</evidence>
<dbReference type="PANTHER" id="PTHR11199:SF0">
    <property type="entry name" value="LD34181P-RELATED"/>
    <property type="match status" value="1"/>
</dbReference>
<dbReference type="OrthoDB" id="498590at2759"/>
<dbReference type="SUPFAM" id="SSF48371">
    <property type="entry name" value="ARM repeat"/>
    <property type="match status" value="1"/>
</dbReference>
<reference evidence="4" key="1">
    <citation type="submission" date="2021-03" db="EMBL/GenBank/DDBJ databases">
        <authorList>
            <person name="Tagirdzhanova G."/>
        </authorList>
    </citation>
    <scope>NUCLEOTIDE SEQUENCE</scope>
</reference>
<proteinExistence type="predicted"/>
<dbReference type="GO" id="GO:0000785">
    <property type="term" value="C:chromatin"/>
    <property type="evidence" value="ECO:0007669"/>
    <property type="project" value="TreeGrafter"/>
</dbReference>
<feature type="region of interest" description="Disordered" evidence="2">
    <location>
        <begin position="376"/>
        <end position="504"/>
    </location>
</feature>
<dbReference type="InterPro" id="IPR002575">
    <property type="entry name" value="Aminoglycoside_PTrfase"/>
</dbReference>
<evidence type="ECO:0000256" key="2">
    <source>
        <dbReference type="SAM" id="MobiDB-lite"/>
    </source>
</evidence>
<sequence length="1520" mass="170666">MRKNPEGSTEIKADANILTDIEEGDLPIIMSVPITTEGELASYLKNKSIAFKNITMLSGGNANFTFAVEDLEGNMTVMKHAEAYLKVQPSWHLGTSRMDSEARALETLASILPHSGISQEGDHVVRIPTIYSYDPDAHVIHESYAGPLTLKAAYSEVPNINVQAWGTEIAYWVANLHLSTTSTILGDVSWATNIYRHMYNGLASVLEKYSLDHELGTRVNEKYGSLLAIEDQNVCHGDFWCGNMILSQDGKVVTIGDWEMVRRGNGATDVGQFSAEAYLLDRFRGGKDMLNPFLRAYKEKINIDREFAVRVAVHCATHLIYWPSSVHWVEKDETIKLAKDAYDVLVMVETQDWQGLRNSFIGEFVSYNPEKFPQASNIMASTSPTSSPAPDAVSRRRSGRVVNKPVLYQEDPDVSTHTNGSSKRKRAQYVHQDDEEPEDSQDSEEDSEDERSKKSKGKAKARKPASKKPKTARVGMKLAMRPAVNGSRQPSRAKKSHPHTSEIEDGSLYAKVFLSGDSTTEVAQRWLEDYDKDNTTGLCELVNFVLKCTGCDLKVDNHDIDDPDNAPNKLTDLQEEYQSQNITDYPLIQKSKGSSFSRRQLESFFHDLIDTLHKSGTLYNDLPLYANIENWIVPLTSSPIRPFRHTSTVITLALISAFCEVMKDIDRNIGMTTRAKQQEEKGKKKAKDKIASYQAKITELEGHKEEVDKWIHELFDSTFVHKYRDIDPRIRADCAVALGSWIEICPDIFFDGQFLRYLGWLLSDQNHTVRHQVLAQFLRLYNKDDPDVGRLRAFTQRFRDRMVEIATRDSEVNIRVMAVDLLDSIRTIGLLEAEHIDAIGRLVFDVEAKVRKAVAPFFAANVEDAFENITEALGGAEGLEEALGEESVDDYDVPHSFWLKYKSIAQLLDEYDAEDEESGNVQYWNLLPSWSSVPSRYTIAAEVVYEGIEEVNERWPMLAGYLLYDVTTKQSAKKRKSQDPLELFKQRCNLTDKQERLLLEVLVVATRLCQAASIEAHTDKRSKNSKARAEEVEKAGEGARNVVTFLPRLLGKFGANPESAAIVLRMARYVSYNDIPEDSVEYETLLDDIGKQFLTHHDKNVLEEAISALLYACKHEELEEATLSKIQDLWEKVSANLHQSTRAKAPQLNMIADSVLKISKLTDISDPTGAFLRVPSKTKAREDPISLLELLIGLIETYTMTESSEAEAIVVGAAMAISKFYMWTVTSIQSKLAESSDEVPATAPHRQQFSSALVSFIEERPKADKARLAAISILLDTYTAFATLRKVHNTNGTTNGTEELITEISPEGQNAILRTFVTLENKFAKKSGKSLEDDMNEAVDEAPESDSEEDDEEEELDTEEQTQRDQQRNHEKLLLERAFCELSGKIVLALLARVLDASGSNKGVFRKRILKNKTKLGPNFKEVLAYIDGPKSKKQLKSKSKGVAAETAPAVQEVPAAEVTPAPPEEEDDEDEIEEVEEGDEEDLRRRELLTDLPEDEIEDDGADEDVANDNDDDDDIMGD</sequence>
<gene>
    <name evidence="4" type="ORF">GOMPHAMPRED_004019</name>
</gene>
<feature type="compositionally biased region" description="Acidic residues" evidence="2">
    <location>
        <begin position="1333"/>
        <end position="1360"/>
    </location>
</feature>
<dbReference type="GO" id="GO:0003682">
    <property type="term" value="F:chromatin binding"/>
    <property type="evidence" value="ECO:0007669"/>
    <property type="project" value="TreeGrafter"/>
</dbReference>
<feature type="compositionally biased region" description="Acidic residues" evidence="2">
    <location>
        <begin position="433"/>
        <end position="449"/>
    </location>
</feature>
<feature type="compositionally biased region" description="Acidic residues" evidence="2">
    <location>
        <begin position="1493"/>
        <end position="1520"/>
    </location>
</feature>
<evidence type="ECO:0000313" key="5">
    <source>
        <dbReference type="Proteomes" id="UP000664169"/>
    </source>
</evidence>
<feature type="compositionally biased region" description="Basic residues" evidence="2">
    <location>
        <begin position="453"/>
        <end position="471"/>
    </location>
</feature>
<dbReference type="InterPro" id="IPR011009">
    <property type="entry name" value="Kinase-like_dom_sf"/>
</dbReference>
<dbReference type="GO" id="GO:0008278">
    <property type="term" value="C:cohesin complex"/>
    <property type="evidence" value="ECO:0007669"/>
    <property type="project" value="TreeGrafter"/>
</dbReference>
<feature type="compositionally biased region" description="Low complexity" evidence="2">
    <location>
        <begin position="1444"/>
        <end position="1460"/>
    </location>
</feature>
<feature type="coiled-coil region" evidence="1">
    <location>
        <begin position="676"/>
        <end position="703"/>
    </location>
</feature>
<accession>A0A8H3FJU2</accession>
<dbReference type="Pfam" id="PF08514">
    <property type="entry name" value="STAG"/>
    <property type="match status" value="1"/>
</dbReference>
<dbReference type="Pfam" id="PF24571">
    <property type="entry name" value="HEAT_SCC3-SA"/>
    <property type="match status" value="1"/>
</dbReference>
<dbReference type="InterPro" id="IPR013721">
    <property type="entry name" value="STAG"/>
</dbReference>